<dbReference type="STRING" id="1434123.MSVAZ_0839"/>
<feature type="domain" description="Glycosyltransferase subfamily 4-like N-terminal" evidence="2">
    <location>
        <begin position="38"/>
        <end position="171"/>
    </location>
</feature>
<dbReference type="SUPFAM" id="SSF53756">
    <property type="entry name" value="UDP-Glycosyltransferase/glycogen phosphorylase"/>
    <property type="match status" value="1"/>
</dbReference>
<evidence type="ECO:0000259" key="1">
    <source>
        <dbReference type="Pfam" id="PF00534"/>
    </source>
</evidence>
<dbReference type="EC" id="2.4.1.-" evidence="3"/>
<name>A0A0E3Q1N2_9EURY</name>
<dbReference type="Pfam" id="PF00534">
    <property type="entry name" value="Glycos_transf_1"/>
    <property type="match status" value="1"/>
</dbReference>
<keyword evidence="3" id="KW-0808">Transferase</keyword>
<accession>A0A0E3Q1N2</accession>
<evidence type="ECO:0000313" key="4">
    <source>
        <dbReference type="Proteomes" id="UP000033096"/>
    </source>
</evidence>
<protein>
    <submittedName>
        <fullName evidence="3">Glycosyltransferase</fullName>
        <ecNumber evidence="3">2.4.1.-</ecNumber>
    </submittedName>
</protein>
<proteinExistence type="predicted"/>
<sequence>MALKGHKIRVIDYDYLWKEDKDTEIITGRKEINGAYKIFKEADITLIRPGMIKVPILDVASIFYFHKKEIKKQIKEFNPDVIIAFGILNAYIGMQQAKKHNIPFVYYLIDHLHTLLPGELKRKTAEQFEKWTIKGADKVFVINQGLRDYAMEMGGNSNKISVVPAGVDLEKFNPQVDGSLIREKYGIKKDDILLFFMGWIYEFSGMKEVAESISTTKNEHFKLMVVGEGDLFKPLLKMKTEKKMDGKLILTGKIPFEEIPEHIAAADVCLLPAYKNEIMMNIVPIKVYEYMAVGKPVIATNLPGIQKEFGFNSGINYIEDSADTLEKATWLYKSHKVEDEGEKAYSYVHNLSWDKVTVQFENLLSNC</sequence>
<dbReference type="PATRIC" id="fig|1434123.4.peg.977"/>
<evidence type="ECO:0000259" key="2">
    <source>
        <dbReference type="Pfam" id="PF13439"/>
    </source>
</evidence>
<reference evidence="3 4" key="1">
    <citation type="submission" date="2014-07" db="EMBL/GenBank/DDBJ databases">
        <title>Methanogenic archaea and the global carbon cycle.</title>
        <authorList>
            <person name="Henriksen J.R."/>
            <person name="Luke J."/>
            <person name="Reinhart S."/>
            <person name="Benedict M.N."/>
            <person name="Youngblut N.D."/>
            <person name="Metcalf M.E."/>
            <person name="Whitaker R.J."/>
            <person name="Metcalf W.W."/>
        </authorList>
    </citation>
    <scope>NUCLEOTIDE SEQUENCE [LARGE SCALE GENOMIC DNA]</scope>
    <source>
        <strain evidence="3 4">Z-761</strain>
    </source>
</reference>
<dbReference type="EMBL" id="CP009520">
    <property type="protein sequence ID" value="AKB43108.1"/>
    <property type="molecule type" value="Genomic_DNA"/>
</dbReference>
<dbReference type="KEGG" id="mvc:MSVAZ_0839"/>
<keyword evidence="3" id="KW-0328">Glycosyltransferase</keyword>
<organism evidence="3 4">
    <name type="scientific">Methanosarcina vacuolata Z-761</name>
    <dbReference type="NCBI Taxonomy" id="1434123"/>
    <lineage>
        <taxon>Archaea</taxon>
        <taxon>Methanobacteriati</taxon>
        <taxon>Methanobacteriota</taxon>
        <taxon>Stenosarchaea group</taxon>
        <taxon>Methanomicrobia</taxon>
        <taxon>Methanosarcinales</taxon>
        <taxon>Methanosarcinaceae</taxon>
        <taxon>Methanosarcina</taxon>
    </lineage>
</organism>
<evidence type="ECO:0000313" key="3">
    <source>
        <dbReference type="EMBL" id="AKB43108.1"/>
    </source>
</evidence>
<feature type="domain" description="Glycosyl transferase family 1" evidence="1">
    <location>
        <begin position="181"/>
        <end position="314"/>
    </location>
</feature>
<dbReference type="HOGENOM" id="CLU_705170_0_0_2"/>
<dbReference type="Pfam" id="PF13439">
    <property type="entry name" value="Glyco_transf_4"/>
    <property type="match status" value="1"/>
</dbReference>
<dbReference type="InterPro" id="IPR001296">
    <property type="entry name" value="Glyco_trans_1"/>
</dbReference>
<dbReference type="Proteomes" id="UP000033096">
    <property type="component" value="Chromosome"/>
</dbReference>
<keyword evidence="4" id="KW-1185">Reference proteome</keyword>
<dbReference type="InterPro" id="IPR050194">
    <property type="entry name" value="Glycosyltransferase_grp1"/>
</dbReference>
<dbReference type="Gene3D" id="3.40.50.2000">
    <property type="entry name" value="Glycogen Phosphorylase B"/>
    <property type="match status" value="2"/>
</dbReference>
<dbReference type="GO" id="GO:0016758">
    <property type="term" value="F:hexosyltransferase activity"/>
    <property type="evidence" value="ECO:0007669"/>
    <property type="project" value="TreeGrafter"/>
</dbReference>
<dbReference type="InterPro" id="IPR028098">
    <property type="entry name" value="Glyco_trans_4-like_N"/>
</dbReference>
<dbReference type="AlphaFoldDB" id="A0A0E3Q1N2"/>
<dbReference type="PANTHER" id="PTHR45947">
    <property type="entry name" value="SULFOQUINOVOSYL TRANSFERASE SQD2"/>
    <property type="match status" value="1"/>
</dbReference>
<gene>
    <name evidence="3" type="ORF">MSVAZ_0839</name>
</gene>
<dbReference type="PANTHER" id="PTHR45947:SF3">
    <property type="entry name" value="SULFOQUINOVOSYL TRANSFERASE SQD2"/>
    <property type="match status" value="1"/>
</dbReference>